<dbReference type="OrthoDB" id="10056939at2759"/>
<evidence type="ECO:0000256" key="2">
    <source>
        <dbReference type="ARBA" id="ARBA00023155"/>
    </source>
</evidence>
<feature type="domain" description="Homeobox" evidence="6">
    <location>
        <begin position="271"/>
        <end position="334"/>
    </location>
</feature>
<feature type="compositionally biased region" description="Low complexity" evidence="5">
    <location>
        <begin position="144"/>
        <end position="156"/>
    </location>
</feature>
<gene>
    <name evidence="7" type="ORF">B0I35DRAFT_480061</name>
</gene>
<evidence type="ECO:0000313" key="8">
    <source>
        <dbReference type="Proteomes" id="UP000813444"/>
    </source>
</evidence>
<accession>A0A8K0SN25</accession>
<dbReference type="Proteomes" id="UP000813444">
    <property type="component" value="Unassembled WGS sequence"/>
</dbReference>
<protein>
    <recommendedName>
        <fullName evidence="6">Homeobox domain-containing protein</fullName>
    </recommendedName>
</protein>
<keyword evidence="8" id="KW-1185">Reference proteome</keyword>
<evidence type="ECO:0000259" key="6">
    <source>
        <dbReference type="PROSITE" id="PS50071"/>
    </source>
</evidence>
<dbReference type="InterPro" id="IPR001356">
    <property type="entry name" value="HD"/>
</dbReference>
<comment type="subcellular location">
    <subcellularLocation>
        <location evidence="4">Nucleus</location>
    </subcellularLocation>
</comment>
<dbReference type="SUPFAM" id="SSF46689">
    <property type="entry name" value="Homeodomain-like"/>
    <property type="match status" value="1"/>
</dbReference>
<proteinExistence type="predicted"/>
<keyword evidence="3 4" id="KW-0539">Nucleus</keyword>
<organism evidence="7 8">
    <name type="scientific">Stachybotrys elegans</name>
    <dbReference type="NCBI Taxonomy" id="80388"/>
    <lineage>
        <taxon>Eukaryota</taxon>
        <taxon>Fungi</taxon>
        <taxon>Dikarya</taxon>
        <taxon>Ascomycota</taxon>
        <taxon>Pezizomycotina</taxon>
        <taxon>Sordariomycetes</taxon>
        <taxon>Hypocreomycetidae</taxon>
        <taxon>Hypocreales</taxon>
        <taxon>Stachybotryaceae</taxon>
        <taxon>Stachybotrys</taxon>
    </lineage>
</organism>
<feature type="region of interest" description="Disordered" evidence="5">
    <location>
        <begin position="1"/>
        <end position="43"/>
    </location>
</feature>
<dbReference type="InterPro" id="IPR009057">
    <property type="entry name" value="Homeodomain-like_sf"/>
</dbReference>
<dbReference type="PANTHER" id="PTHR11850">
    <property type="entry name" value="HOMEOBOX PROTEIN TRANSCRIPTION FACTORS"/>
    <property type="match status" value="1"/>
</dbReference>
<feature type="compositionally biased region" description="Basic and acidic residues" evidence="5">
    <location>
        <begin position="174"/>
        <end position="194"/>
    </location>
</feature>
<dbReference type="GO" id="GO:0005634">
    <property type="term" value="C:nucleus"/>
    <property type="evidence" value="ECO:0007669"/>
    <property type="project" value="UniProtKB-SubCell"/>
</dbReference>
<feature type="region of interest" description="Disordered" evidence="5">
    <location>
        <begin position="62"/>
        <end position="197"/>
    </location>
</feature>
<comment type="caution">
    <text evidence="7">The sequence shown here is derived from an EMBL/GenBank/DDBJ whole genome shotgun (WGS) entry which is preliminary data.</text>
</comment>
<dbReference type="SMART" id="SM00389">
    <property type="entry name" value="HOX"/>
    <property type="match status" value="1"/>
</dbReference>
<dbReference type="CDD" id="cd00086">
    <property type="entry name" value="homeodomain"/>
    <property type="match status" value="1"/>
</dbReference>
<evidence type="ECO:0000256" key="3">
    <source>
        <dbReference type="ARBA" id="ARBA00023242"/>
    </source>
</evidence>
<feature type="region of interest" description="Disordered" evidence="5">
    <location>
        <begin position="359"/>
        <end position="389"/>
    </location>
</feature>
<dbReference type="InterPro" id="IPR008422">
    <property type="entry name" value="KN_HD"/>
</dbReference>
<sequence>MSILAMTPPPPHPAFKNDYPWDAIRPAPRPRPHTESKGVALPSIHQTFPDLALGTHLPYKPAVSNSTTTSPNTADAPHVASPGYLHSPQKRRRSSIEHDAESTRPRQVPRLYASPELMNKSQTTPVGPSPRGMAESWPSSRQQTSPLTSSSGLPTPVEMQSRTERRPTLPPMSFDREPVPAQSSREHSWDDHTTSRVPTVRQAHASVEAVHDRPAPVYGYPYHHPNRFQSLSTSSIHPQDRMPASSSPYGSQYADVSGYGDIGNGGHVADGKQRKRRGNLPKETTDKLRAWFVAHLHHPYPTEDEKGELMRQTGLQMNQISNWFINARRRQLPAMINNARVESDAMNARVGEGKMMGTREHADYGRDPRKPMMSSLDPESPVYEDELDSIRHRTASAYKRESV</sequence>
<feature type="DNA-binding region" description="Homeobox" evidence="4">
    <location>
        <begin position="273"/>
        <end position="335"/>
    </location>
</feature>
<dbReference type="InterPro" id="IPR050224">
    <property type="entry name" value="TALE_homeobox"/>
</dbReference>
<dbReference type="GO" id="GO:0006355">
    <property type="term" value="P:regulation of DNA-templated transcription"/>
    <property type="evidence" value="ECO:0007669"/>
    <property type="project" value="InterPro"/>
</dbReference>
<evidence type="ECO:0000256" key="1">
    <source>
        <dbReference type="ARBA" id="ARBA00023125"/>
    </source>
</evidence>
<keyword evidence="1 4" id="KW-0238">DNA-binding</keyword>
<keyword evidence="2 4" id="KW-0371">Homeobox</keyword>
<dbReference type="EMBL" id="JAGPNK010000009">
    <property type="protein sequence ID" value="KAH7313371.1"/>
    <property type="molecule type" value="Genomic_DNA"/>
</dbReference>
<evidence type="ECO:0000256" key="4">
    <source>
        <dbReference type="PROSITE-ProRule" id="PRU00108"/>
    </source>
</evidence>
<dbReference type="GO" id="GO:0003677">
    <property type="term" value="F:DNA binding"/>
    <property type="evidence" value="ECO:0007669"/>
    <property type="project" value="UniProtKB-UniRule"/>
</dbReference>
<feature type="region of interest" description="Disordered" evidence="5">
    <location>
        <begin position="257"/>
        <end position="283"/>
    </location>
</feature>
<feature type="compositionally biased region" description="Basic and acidic residues" evidence="5">
    <location>
        <begin position="359"/>
        <end position="370"/>
    </location>
</feature>
<feature type="compositionally biased region" description="Polar residues" evidence="5">
    <location>
        <begin position="63"/>
        <end position="73"/>
    </location>
</feature>
<evidence type="ECO:0000313" key="7">
    <source>
        <dbReference type="EMBL" id="KAH7313371.1"/>
    </source>
</evidence>
<reference evidence="7" key="1">
    <citation type="journal article" date="2021" name="Nat. Commun.">
        <title>Genetic determinants of endophytism in the Arabidopsis root mycobiome.</title>
        <authorList>
            <person name="Mesny F."/>
            <person name="Miyauchi S."/>
            <person name="Thiergart T."/>
            <person name="Pickel B."/>
            <person name="Atanasova L."/>
            <person name="Karlsson M."/>
            <person name="Huettel B."/>
            <person name="Barry K.W."/>
            <person name="Haridas S."/>
            <person name="Chen C."/>
            <person name="Bauer D."/>
            <person name="Andreopoulos W."/>
            <person name="Pangilinan J."/>
            <person name="LaButti K."/>
            <person name="Riley R."/>
            <person name="Lipzen A."/>
            <person name="Clum A."/>
            <person name="Drula E."/>
            <person name="Henrissat B."/>
            <person name="Kohler A."/>
            <person name="Grigoriev I.V."/>
            <person name="Martin F.M."/>
            <person name="Hacquard S."/>
        </authorList>
    </citation>
    <scope>NUCLEOTIDE SEQUENCE</scope>
    <source>
        <strain evidence="7">MPI-CAGE-CH-0235</strain>
    </source>
</reference>
<dbReference type="PROSITE" id="PS50071">
    <property type="entry name" value="HOMEOBOX_2"/>
    <property type="match status" value="1"/>
</dbReference>
<evidence type="ECO:0000256" key="5">
    <source>
        <dbReference type="SAM" id="MobiDB-lite"/>
    </source>
</evidence>
<dbReference type="Pfam" id="PF05920">
    <property type="entry name" value="Homeobox_KN"/>
    <property type="match status" value="1"/>
</dbReference>
<dbReference type="Gene3D" id="1.10.10.60">
    <property type="entry name" value="Homeodomain-like"/>
    <property type="match status" value="1"/>
</dbReference>
<name>A0A8K0SN25_9HYPO</name>
<dbReference type="AlphaFoldDB" id="A0A8K0SN25"/>
<feature type="compositionally biased region" description="Basic and acidic residues" evidence="5">
    <location>
        <begin position="94"/>
        <end position="104"/>
    </location>
</feature>